<evidence type="ECO:0000313" key="1">
    <source>
        <dbReference type="EMBL" id="KAK3722948.1"/>
    </source>
</evidence>
<reference evidence="1" key="1">
    <citation type="submission" date="2023-07" db="EMBL/GenBank/DDBJ databases">
        <title>Black Yeasts Isolated from many extreme environments.</title>
        <authorList>
            <person name="Coleine C."/>
            <person name="Stajich J.E."/>
            <person name="Selbmann L."/>
        </authorList>
    </citation>
    <scope>NUCLEOTIDE SEQUENCE</scope>
    <source>
        <strain evidence="1">CCFEE 5714</strain>
    </source>
</reference>
<keyword evidence="2" id="KW-1185">Reference proteome</keyword>
<proteinExistence type="predicted"/>
<dbReference type="EMBL" id="JAUTXU010000011">
    <property type="protein sequence ID" value="KAK3722948.1"/>
    <property type="molecule type" value="Genomic_DNA"/>
</dbReference>
<gene>
    <name evidence="1" type="primary">CTI6_1</name>
    <name evidence="1" type="ORF">LTR37_002093</name>
</gene>
<evidence type="ECO:0000313" key="2">
    <source>
        <dbReference type="Proteomes" id="UP001281147"/>
    </source>
</evidence>
<dbReference type="Proteomes" id="UP001281147">
    <property type="component" value="Unassembled WGS sequence"/>
</dbReference>
<organism evidence="1 2">
    <name type="scientific">Vermiconidia calcicola</name>
    <dbReference type="NCBI Taxonomy" id="1690605"/>
    <lineage>
        <taxon>Eukaryota</taxon>
        <taxon>Fungi</taxon>
        <taxon>Dikarya</taxon>
        <taxon>Ascomycota</taxon>
        <taxon>Pezizomycotina</taxon>
        <taxon>Dothideomycetes</taxon>
        <taxon>Dothideomycetidae</taxon>
        <taxon>Mycosphaerellales</taxon>
        <taxon>Extremaceae</taxon>
        <taxon>Vermiconidia</taxon>
    </lineage>
</organism>
<sequence length="583" mass="62782">MPSPVRRSTRGAQPAVKPAPPASTASNSSLSSNRQDRNAKVNSNPQSATPHSRSSEETSEPPRRSQRAHQLKEEEAVKDTADADEEVGEEEEVTRCICGQQEYPGPPLSEAFNAADSQSEEAGGLFISCDGCSVWQHGGCVGIIEEAQVPDKYFCEECRPKLHDAHTDSRGQKYSLYQPVNSKTNRKGSVSKNSDKGQKERETTASRASADPVTGRRRGTIRSKEHDDEEEQIQRAIEESRREVEAGGNGKKNGKRARDDSEEGKHASKRQRRASELQPSALRRVSAGEESDDEPAAAAQGRGKKLRAEVPQPSRQAQIRDIEKERERARAEAAGRRQERAGRRRVDDEAVEETPKPSTSARTSPPPSPQPGSPPADAVPGKVSHKKGAGKKVKKLGNNQYTNKNRDVVNVTSAPSPHGKKRNLANNHGISSGDEQLANGESHAANGSNGAGKSSPDHTVGGKGKFGKGKNKAVNGNGTKHDEPAELTLPNMKRRMEAMTAFIARAQLELAGDRTPSGTNGPAVSVEHVALVGGAVQPPRALPKDAAAGPAGDKMFEELSAMEMADEVSRSITNWHKEFDQLV</sequence>
<comment type="caution">
    <text evidence="1">The sequence shown here is derived from an EMBL/GenBank/DDBJ whole genome shotgun (WGS) entry which is preliminary data.</text>
</comment>
<accession>A0ACC3NU39</accession>
<name>A0ACC3NU39_9PEZI</name>
<protein>
    <submittedName>
        <fullName evidence="1">Histone deacetylase complex subunit</fullName>
    </submittedName>
</protein>